<evidence type="ECO:0000313" key="3">
    <source>
        <dbReference type="EMBL" id="NEW09226.1"/>
    </source>
</evidence>
<evidence type="ECO:0000256" key="1">
    <source>
        <dbReference type="ARBA" id="ARBA00022679"/>
    </source>
</evidence>
<dbReference type="RefSeq" id="WP_163952877.1">
    <property type="nucleotide sequence ID" value="NZ_JAAIKC010000014.1"/>
</dbReference>
<dbReference type="GO" id="GO:0008168">
    <property type="term" value="F:methyltransferase activity"/>
    <property type="evidence" value="ECO:0007669"/>
    <property type="project" value="UniProtKB-KW"/>
</dbReference>
<dbReference type="PANTHER" id="PTHR43861">
    <property type="entry name" value="TRANS-ACONITATE 2-METHYLTRANSFERASE-RELATED"/>
    <property type="match status" value="1"/>
</dbReference>
<organism evidence="3">
    <name type="scientific">Paenibacillus sp. SYP-B3998</name>
    <dbReference type="NCBI Taxonomy" id="2678564"/>
    <lineage>
        <taxon>Bacteria</taxon>
        <taxon>Bacillati</taxon>
        <taxon>Bacillota</taxon>
        <taxon>Bacilli</taxon>
        <taxon>Bacillales</taxon>
        <taxon>Paenibacillaceae</taxon>
        <taxon>Paenibacillus</taxon>
    </lineage>
</organism>
<dbReference type="CDD" id="cd02440">
    <property type="entry name" value="AdoMet_MTases"/>
    <property type="match status" value="1"/>
</dbReference>
<dbReference type="InterPro" id="IPR029063">
    <property type="entry name" value="SAM-dependent_MTases_sf"/>
</dbReference>
<dbReference type="EMBL" id="JAAIKC010000014">
    <property type="protein sequence ID" value="NEW09226.1"/>
    <property type="molecule type" value="Genomic_DNA"/>
</dbReference>
<reference evidence="3" key="1">
    <citation type="submission" date="2020-02" db="EMBL/GenBank/DDBJ databases">
        <authorList>
            <person name="Shen X.-R."/>
            <person name="Zhang Y.-X."/>
        </authorList>
    </citation>
    <scope>NUCLEOTIDE SEQUENCE</scope>
    <source>
        <strain evidence="3">SYP-B3998</strain>
    </source>
</reference>
<dbReference type="Gene3D" id="3.40.50.150">
    <property type="entry name" value="Vaccinia Virus protein VP39"/>
    <property type="match status" value="1"/>
</dbReference>
<protein>
    <submittedName>
        <fullName evidence="3">Methyltransferase domain-containing protein</fullName>
    </submittedName>
</protein>
<dbReference type="AlphaFoldDB" id="A0A6G4A3Z6"/>
<gene>
    <name evidence="3" type="ORF">GK047_24950</name>
</gene>
<dbReference type="InterPro" id="IPR015985">
    <property type="entry name" value="TehB-like_dom"/>
</dbReference>
<dbReference type="GO" id="GO:0032259">
    <property type="term" value="P:methylation"/>
    <property type="evidence" value="ECO:0007669"/>
    <property type="project" value="UniProtKB-KW"/>
</dbReference>
<feature type="domain" description="Tellurite resistance methyltransferase TehB-like" evidence="2">
    <location>
        <begin position="35"/>
        <end position="172"/>
    </location>
</feature>
<proteinExistence type="predicted"/>
<keyword evidence="3" id="KW-0489">Methyltransferase</keyword>
<comment type="caution">
    <text evidence="3">The sequence shown here is derived from an EMBL/GenBank/DDBJ whole genome shotgun (WGS) entry which is preliminary data.</text>
</comment>
<name>A0A6G4A3Z6_9BACL</name>
<sequence length="202" mass="22958">MDKEELQELYQQDAYYWGKEANQLARKIRFYAPAAGHAVDLGAGEGRDSVYLAQQGYNVLAVDLATSGLDKAIRLAKESGVTIDVQEGDINDFQPPQPVDLLYSIGALQYVQPNRRSEQFRLWKKNTSVGGMHVLFAFNEHPDVALAPDWGRNEYLYQREELQSYYIDWELLYTEAYIFDCSSSGIPHQHAASMLIARKPFA</sequence>
<keyword evidence="1 3" id="KW-0808">Transferase</keyword>
<dbReference type="PANTHER" id="PTHR43861:SF3">
    <property type="entry name" value="PUTATIVE (AFU_ORTHOLOGUE AFUA_2G14390)-RELATED"/>
    <property type="match status" value="1"/>
</dbReference>
<dbReference type="SUPFAM" id="SSF53335">
    <property type="entry name" value="S-adenosyl-L-methionine-dependent methyltransferases"/>
    <property type="match status" value="1"/>
</dbReference>
<accession>A0A6G4A3Z6</accession>
<dbReference type="Pfam" id="PF03848">
    <property type="entry name" value="TehB"/>
    <property type="match status" value="1"/>
</dbReference>
<evidence type="ECO:0000259" key="2">
    <source>
        <dbReference type="Pfam" id="PF03848"/>
    </source>
</evidence>